<dbReference type="AlphaFoldDB" id="A0A5J4NGS6"/>
<feature type="region of interest" description="Disordered" evidence="1">
    <location>
        <begin position="1"/>
        <end position="25"/>
    </location>
</feature>
<dbReference type="Proteomes" id="UP000324629">
    <property type="component" value="Unassembled WGS sequence"/>
</dbReference>
<comment type="caution">
    <text evidence="2">The sequence shown here is derived from an EMBL/GenBank/DDBJ whole genome shotgun (WGS) entry which is preliminary data.</text>
</comment>
<evidence type="ECO:0000313" key="2">
    <source>
        <dbReference type="EMBL" id="KAA3674650.1"/>
    </source>
</evidence>
<sequence>MPSKVVSPGAETNHRSSINTHTAESDVDAELDQLIATFPGQTADFLAKLRSGARDADKANLSGDVQSSTVSSASKAQNPAWKQTSRVIVPSSETDAPFYSETTYNDFFGKLSKCTMFAQPAVRFGEMPVFTDSLLYPTQQRRLQSTTHETFIPKPITLMQLAKPMPPTLRVEGERLFETTNRSTFTQKTLRTPTERHHKAKDADRLRLENQARYRQPFVGDTQFKADFPPERAWNSVLPNSHCVAQPIVPPPSQIQLSQDDQSHFTTEQRERFPGCDPRTNPIPKSCKKEIPPYTRPNVKFANITVTRSDFQPYPTHAILASKPQLSNKWTEIREPNRPAKLNREEAKQLKTYLKNLQNFKNTTLPKV</sequence>
<name>A0A5J4NGS6_9TREM</name>
<gene>
    <name evidence="2" type="ORF">DEA37_0006161</name>
</gene>
<reference evidence="2 3" key="1">
    <citation type="journal article" date="2019" name="Gigascience">
        <title>Whole-genome sequence of the oriental lung fluke Paragonimus westermani.</title>
        <authorList>
            <person name="Oey H."/>
            <person name="Zakrzewski M."/>
            <person name="Narain K."/>
            <person name="Devi K.R."/>
            <person name="Agatsuma T."/>
            <person name="Nawaratna S."/>
            <person name="Gobert G.N."/>
            <person name="Jones M.K."/>
            <person name="Ragan M.A."/>
            <person name="McManus D.P."/>
            <person name="Krause L."/>
        </authorList>
    </citation>
    <scope>NUCLEOTIDE SEQUENCE [LARGE SCALE GENOMIC DNA]</scope>
    <source>
        <strain evidence="2 3">IND2009</strain>
    </source>
</reference>
<evidence type="ECO:0000256" key="1">
    <source>
        <dbReference type="SAM" id="MobiDB-lite"/>
    </source>
</evidence>
<feature type="region of interest" description="Disordered" evidence="1">
    <location>
        <begin position="59"/>
        <end position="79"/>
    </location>
</feature>
<organism evidence="2 3">
    <name type="scientific">Paragonimus westermani</name>
    <dbReference type="NCBI Taxonomy" id="34504"/>
    <lineage>
        <taxon>Eukaryota</taxon>
        <taxon>Metazoa</taxon>
        <taxon>Spiralia</taxon>
        <taxon>Lophotrochozoa</taxon>
        <taxon>Platyhelminthes</taxon>
        <taxon>Trematoda</taxon>
        <taxon>Digenea</taxon>
        <taxon>Plagiorchiida</taxon>
        <taxon>Troglotremata</taxon>
        <taxon>Troglotrematidae</taxon>
        <taxon>Paragonimus</taxon>
    </lineage>
</organism>
<accession>A0A5J4NGS6</accession>
<protein>
    <submittedName>
        <fullName evidence="2">Uncharacterized protein</fullName>
    </submittedName>
</protein>
<proteinExistence type="predicted"/>
<keyword evidence="3" id="KW-1185">Reference proteome</keyword>
<dbReference type="EMBL" id="QNGE01003004">
    <property type="protein sequence ID" value="KAA3674650.1"/>
    <property type="molecule type" value="Genomic_DNA"/>
</dbReference>
<evidence type="ECO:0000313" key="3">
    <source>
        <dbReference type="Proteomes" id="UP000324629"/>
    </source>
</evidence>
<feature type="compositionally biased region" description="Polar residues" evidence="1">
    <location>
        <begin position="63"/>
        <end position="79"/>
    </location>
</feature>